<organism evidence="2 3">
    <name type="scientific">Gracilibacillus halophilus YIM-C55.5</name>
    <dbReference type="NCBI Taxonomy" id="1308866"/>
    <lineage>
        <taxon>Bacteria</taxon>
        <taxon>Bacillati</taxon>
        <taxon>Bacillota</taxon>
        <taxon>Bacilli</taxon>
        <taxon>Bacillales</taxon>
        <taxon>Bacillaceae</taxon>
        <taxon>Gracilibacillus</taxon>
    </lineage>
</organism>
<reference evidence="2 3" key="1">
    <citation type="submission" date="2013-03" db="EMBL/GenBank/DDBJ databases">
        <title>Draft genome sequence of Gracibacillus halophilus YIM-C55.5, a moderately halophilic and thermophilic organism from the Xiaochaidamu salt lake.</title>
        <authorList>
            <person name="Sugumar T."/>
            <person name="Polireddy D.R."/>
            <person name="Antony A."/>
            <person name="Madhava Y.R."/>
            <person name="Sivakumar N."/>
        </authorList>
    </citation>
    <scope>NUCLEOTIDE SEQUENCE [LARGE SCALE GENOMIC DNA]</scope>
    <source>
        <strain evidence="2 3">YIM-C55.5</strain>
    </source>
</reference>
<dbReference type="InterPro" id="IPR006938">
    <property type="entry name" value="DUF624"/>
</dbReference>
<evidence type="ECO:0000256" key="1">
    <source>
        <dbReference type="SAM" id="Phobius"/>
    </source>
</evidence>
<keyword evidence="1" id="KW-1133">Transmembrane helix</keyword>
<evidence type="ECO:0000313" key="2">
    <source>
        <dbReference type="EMBL" id="ENH98370.1"/>
    </source>
</evidence>
<evidence type="ECO:0008006" key="4">
    <source>
        <dbReference type="Google" id="ProtNLM"/>
    </source>
</evidence>
<keyword evidence="3" id="KW-1185">Reference proteome</keyword>
<accession>N4WVF1</accession>
<feature type="transmembrane region" description="Helical" evidence="1">
    <location>
        <begin position="75"/>
        <end position="101"/>
    </location>
</feature>
<keyword evidence="1" id="KW-0472">Membrane</keyword>
<feature type="transmembrane region" description="Helical" evidence="1">
    <location>
        <begin position="107"/>
        <end position="129"/>
    </location>
</feature>
<sequence>MHQSDSTFFRMLRVIASFFTLQVLWFFFSLGMITIIPATLAMYAVVLDWSKHGIDIEIWKTFYHSFTYHLRNTTYFGVTLLAFCIIFAWKASVLSIAPAVMDTYLRWIWLFVGGIFLLTFMSIVPFLVISHLKGIRLWKNAWVVSISTLPQALFLVGLTILLIVSAVYQPLAFLMCMGLFAFIHIQVWQRAVKQKLPDDFLDQCLFKHQYR</sequence>
<dbReference type="Pfam" id="PF04854">
    <property type="entry name" value="DUF624"/>
    <property type="match status" value="1"/>
</dbReference>
<name>N4WVF1_9BACI</name>
<dbReference type="Proteomes" id="UP000012283">
    <property type="component" value="Unassembled WGS sequence"/>
</dbReference>
<dbReference type="RefSeq" id="WP_003462502.1">
    <property type="nucleotide sequence ID" value="NZ_APML01000003.1"/>
</dbReference>
<keyword evidence="1" id="KW-0812">Transmembrane</keyword>
<evidence type="ECO:0000313" key="3">
    <source>
        <dbReference type="Proteomes" id="UP000012283"/>
    </source>
</evidence>
<gene>
    <name evidence="2" type="ORF">J416_00244</name>
</gene>
<feature type="transmembrane region" description="Helical" evidence="1">
    <location>
        <begin position="23"/>
        <end position="46"/>
    </location>
</feature>
<dbReference type="AlphaFoldDB" id="N4WVF1"/>
<feature type="transmembrane region" description="Helical" evidence="1">
    <location>
        <begin position="141"/>
        <end position="164"/>
    </location>
</feature>
<dbReference type="OrthoDB" id="9814991at2"/>
<dbReference type="eggNOG" id="ENOG5030KEW">
    <property type="taxonomic scope" value="Bacteria"/>
</dbReference>
<proteinExistence type="predicted"/>
<feature type="transmembrane region" description="Helical" evidence="1">
    <location>
        <begin position="170"/>
        <end position="188"/>
    </location>
</feature>
<comment type="caution">
    <text evidence="2">The sequence shown here is derived from an EMBL/GenBank/DDBJ whole genome shotgun (WGS) entry which is preliminary data.</text>
</comment>
<dbReference type="PATRIC" id="fig|1308866.3.peg.51"/>
<dbReference type="EMBL" id="APML01000003">
    <property type="protein sequence ID" value="ENH98370.1"/>
    <property type="molecule type" value="Genomic_DNA"/>
</dbReference>
<protein>
    <recommendedName>
        <fullName evidence="4">DUF624 domain-containing protein</fullName>
    </recommendedName>
</protein>